<dbReference type="Pfam" id="PF07099">
    <property type="entry name" value="DUF1361"/>
    <property type="match status" value="1"/>
</dbReference>
<comment type="caution">
    <text evidence="2">The sequence shown here is derived from an EMBL/GenBank/DDBJ whole genome shotgun (WGS) entry which is preliminary data.</text>
</comment>
<feature type="transmembrane region" description="Helical" evidence="1">
    <location>
        <begin position="208"/>
        <end position="225"/>
    </location>
</feature>
<keyword evidence="1" id="KW-0812">Transmembrane</keyword>
<accession>A0A9W5Y7Z1</accession>
<feature type="transmembrane region" description="Helical" evidence="1">
    <location>
        <begin position="14"/>
        <end position="31"/>
    </location>
</feature>
<proteinExistence type="predicted"/>
<sequence length="244" mass="28910">MNTSKNNIMTTKNILRIVTVVYSLWVIFCPYKGPRFMIWNLFLAWIPLEVIDSIIKIDKENKTNKVIFMNYILWIVWLLFYPNSPYMITDFIHIVSNKYYLAKPIHLNYAITNKILFNDNFKIWVDFVNIAIGAWLGYVVGFLSLSKAQQLFSRRYGKIISWVIVFLINMASGFAIYLGRFIRWNSWDVITNPKNIIVILVNNINRKSFNFTILFGIFTFIIYIINHAVRKDNIFIEGEENFEI</sequence>
<reference evidence="2" key="1">
    <citation type="journal article" date="2023" name="Int. J. Syst. Evol. Microbiol.">
        <title>&lt;i&gt;Clostridium folliculivorans&lt;/i&gt; sp. nov., isolated from soil samples of an organic paddy in Japan.</title>
        <authorList>
            <person name="Tazawa J."/>
            <person name="Kobayashi H."/>
            <person name="Tanizawa Y."/>
            <person name="Uchino A."/>
            <person name="Tanaka F."/>
            <person name="Urashima Y."/>
            <person name="Miura S."/>
            <person name="Sakamoto M."/>
            <person name="Ohkuma M."/>
            <person name="Tohno M."/>
        </authorList>
    </citation>
    <scope>NUCLEOTIDE SEQUENCE</scope>
    <source>
        <strain evidence="2">D1-1</strain>
    </source>
</reference>
<name>A0A9W5Y7Z1_9CLOT</name>
<feature type="transmembrane region" description="Helical" evidence="1">
    <location>
        <begin position="37"/>
        <end position="55"/>
    </location>
</feature>
<keyword evidence="3" id="KW-1185">Reference proteome</keyword>
<feature type="transmembrane region" description="Helical" evidence="1">
    <location>
        <begin position="123"/>
        <end position="145"/>
    </location>
</feature>
<keyword evidence="1" id="KW-0472">Membrane</keyword>
<evidence type="ECO:0008006" key="4">
    <source>
        <dbReference type="Google" id="ProtNLM"/>
    </source>
</evidence>
<dbReference type="RefSeq" id="WP_261854557.1">
    <property type="nucleotide sequence ID" value="NZ_BQXY01000015.1"/>
</dbReference>
<protein>
    <recommendedName>
        <fullName evidence="4">DUF1361 domain-containing protein</fullName>
    </recommendedName>
</protein>
<dbReference type="AlphaFoldDB" id="A0A9W5Y7Z1"/>
<feature type="transmembrane region" description="Helical" evidence="1">
    <location>
        <begin position="157"/>
        <end position="178"/>
    </location>
</feature>
<dbReference type="Proteomes" id="UP001057868">
    <property type="component" value="Unassembled WGS sequence"/>
</dbReference>
<dbReference type="EMBL" id="BQXY01000015">
    <property type="protein sequence ID" value="GKU27702.1"/>
    <property type="molecule type" value="Genomic_DNA"/>
</dbReference>
<evidence type="ECO:0000313" key="2">
    <source>
        <dbReference type="EMBL" id="GKU27702.1"/>
    </source>
</evidence>
<evidence type="ECO:0000256" key="1">
    <source>
        <dbReference type="SAM" id="Phobius"/>
    </source>
</evidence>
<evidence type="ECO:0000313" key="3">
    <source>
        <dbReference type="Proteomes" id="UP001057868"/>
    </source>
</evidence>
<keyword evidence="1" id="KW-1133">Transmembrane helix</keyword>
<feature type="transmembrane region" description="Helical" evidence="1">
    <location>
        <begin position="67"/>
        <end position="88"/>
    </location>
</feature>
<dbReference type="InterPro" id="IPR009793">
    <property type="entry name" value="DUF1361"/>
</dbReference>
<organism evidence="2 3">
    <name type="scientific">Clostridium folliculivorans</name>
    <dbReference type="NCBI Taxonomy" id="2886038"/>
    <lineage>
        <taxon>Bacteria</taxon>
        <taxon>Bacillati</taxon>
        <taxon>Bacillota</taxon>
        <taxon>Clostridia</taxon>
        <taxon>Eubacteriales</taxon>
        <taxon>Clostridiaceae</taxon>
        <taxon>Clostridium</taxon>
    </lineage>
</organism>
<gene>
    <name evidence="2" type="ORF">CFOLD11_45290</name>
</gene>